<evidence type="ECO:0000313" key="3">
    <source>
        <dbReference type="Proteomes" id="UP000532311"/>
    </source>
</evidence>
<accession>A0A8H5YE75</accession>
<comment type="caution">
    <text evidence="2">The sequence shown here is derived from an EMBL/GenBank/DDBJ whole genome shotgun (WGS) entry which is preliminary data.</text>
</comment>
<feature type="compositionally biased region" description="Polar residues" evidence="1">
    <location>
        <begin position="317"/>
        <end position="330"/>
    </location>
</feature>
<sequence>MTNQRQLGKSCLFRFENTTYSIPSTLITKTGNLGLLFKHKDEYKMKDVDESTGRVFVDYIMSQTYEVDYETAEQDQDMALREYKMALTLCAIGCRYEISGLGFLAKEHAVKLAELIINPASVLVAIVDAPLALKHIPGIIHLIDEYTEIVLQRVTRQLATDFLLRMDPPDTMGWLWLMLQVMQKAEGPALERGRDMVAQALPTRVPGLIEYMQLREEYLQEREQTYLGDDAPLEDDVEDDEADVGDDDEVHFQPLFNHFIPSAKTKCGKVMRAMVGSINSSQKFATRNKEKPAKRSRCIFIIRFISPDHSEDDRGIQASSKHGAQHLSSGDSTYSWNCFRPSSHLGVRQGM</sequence>
<feature type="region of interest" description="Disordered" evidence="1">
    <location>
        <begin position="310"/>
        <end position="330"/>
    </location>
</feature>
<gene>
    <name evidence="2" type="ORF">FGLOB1_5827</name>
</gene>
<keyword evidence="3" id="KW-1185">Reference proteome</keyword>
<organism evidence="2 3">
    <name type="scientific">Fusarium globosum</name>
    <dbReference type="NCBI Taxonomy" id="78864"/>
    <lineage>
        <taxon>Eukaryota</taxon>
        <taxon>Fungi</taxon>
        <taxon>Dikarya</taxon>
        <taxon>Ascomycota</taxon>
        <taxon>Pezizomycotina</taxon>
        <taxon>Sordariomycetes</taxon>
        <taxon>Hypocreomycetidae</taxon>
        <taxon>Hypocreales</taxon>
        <taxon>Nectriaceae</taxon>
        <taxon>Fusarium</taxon>
        <taxon>Fusarium fujikuroi species complex</taxon>
    </lineage>
</organism>
<evidence type="ECO:0000256" key="1">
    <source>
        <dbReference type="SAM" id="MobiDB-lite"/>
    </source>
</evidence>
<dbReference type="EMBL" id="JAAQPF010000238">
    <property type="protein sequence ID" value="KAF5709697.1"/>
    <property type="molecule type" value="Genomic_DNA"/>
</dbReference>
<reference evidence="2 3" key="1">
    <citation type="submission" date="2020-05" db="EMBL/GenBank/DDBJ databases">
        <title>Identification and distribution of gene clusters putatively required for synthesis of sphingolipid metabolism inhibitors in phylogenetically diverse species of the filamentous fungus Fusarium.</title>
        <authorList>
            <person name="Kim H.-S."/>
            <person name="Busman M."/>
            <person name="Brown D.W."/>
            <person name="Divon H."/>
            <person name="Uhlig S."/>
            <person name="Proctor R.H."/>
        </authorList>
    </citation>
    <scope>NUCLEOTIDE SEQUENCE [LARGE SCALE GENOMIC DNA]</scope>
    <source>
        <strain evidence="2 3">NRRL 26131</strain>
    </source>
</reference>
<name>A0A8H5YE75_9HYPO</name>
<evidence type="ECO:0000313" key="2">
    <source>
        <dbReference type="EMBL" id="KAF5709697.1"/>
    </source>
</evidence>
<protein>
    <submittedName>
        <fullName evidence="2">Uncharacterized protein</fullName>
    </submittedName>
</protein>
<dbReference type="Proteomes" id="UP000532311">
    <property type="component" value="Unassembled WGS sequence"/>
</dbReference>
<proteinExistence type="predicted"/>
<dbReference type="AlphaFoldDB" id="A0A8H5YE75"/>